<dbReference type="InterPro" id="IPR027417">
    <property type="entry name" value="P-loop_NTPase"/>
</dbReference>
<evidence type="ECO:0000259" key="3">
    <source>
        <dbReference type="Pfam" id="PF19568"/>
    </source>
</evidence>
<gene>
    <name evidence="4" type="ORF">SAMN02745114_00900</name>
</gene>
<dbReference type="PANTHER" id="PTHR20953:SF3">
    <property type="entry name" value="P-LOOP CONTAINING NUCLEOSIDE TRIPHOSPHATE HYDROLASES SUPERFAMILY PROTEIN"/>
    <property type="match status" value="1"/>
</dbReference>
<dbReference type="SUPFAM" id="SSF52540">
    <property type="entry name" value="P-loop containing nucleoside triphosphate hydrolases"/>
    <property type="match status" value="1"/>
</dbReference>
<proteinExistence type="predicted"/>
<accession>A0A1T4LI77</accession>
<dbReference type="InterPro" id="IPR045735">
    <property type="entry name" value="Spore_III_AA_AAA+_ATPase"/>
</dbReference>
<dbReference type="EMBL" id="FUWW01000008">
    <property type="protein sequence ID" value="SJZ54296.1"/>
    <property type="molecule type" value="Genomic_DNA"/>
</dbReference>
<evidence type="ECO:0000256" key="2">
    <source>
        <dbReference type="ARBA" id="ARBA00022840"/>
    </source>
</evidence>
<protein>
    <submittedName>
        <fullName evidence="4">Stage III sporulation protein AA</fullName>
    </submittedName>
</protein>
<keyword evidence="5" id="KW-1185">Reference proteome</keyword>
<dbReference type="PANTHER" id="PTHR20953">
    <property type="entry name" value="KINASE-RELATED"/>
    <property type="match status" value="1"/>
</dbReference>
<dbReference type="GO" id="GO:0005524">
    <property type="term" value="F:ATP binding"/>
    <property type="evidence" value="ECO:0007669"/>
    <property type="project" value="UniProtKB-KW"/>
</dbReference>
<dbReference type="STRING" id="290054.SAMN02745114_00900"/>
<organism evidence="4 5">
    <name type="scientific">Eubacterium coprostanoligenes</name>
    <dbReference type="NCBI Taxonomy" id="290054"/>
    <lineage>
        <taxon>Bacteria</taxon>
        <taxon>Bacillati</taxon>
        <taxon>Bacillota</taxon>
        <taxon>Clostridia</taxon>
        <taxon>Eubacteriales</taxon>
        <taxon>Eubacteriaceae</taxon>
        <taxon>Eubacterium</taxon>
    </lineage>
</organism>
<reference evidence="4 5" key="1">
    <citation type="submission" date="2017-02" db="EMBL/GenBank/DDBJ databases">
        <authorList>
            <person name="Peterson S.W."/>
        </authorList>
    </citation>
    <scope>NUCLEOTIDE SEQUENCE [LARGE SCALE GENOMIC DNA]</scope>
    <source>
        <strain evidence="4 5">ATCC 51222</strain>
    </source>
</reference>
<dbReference type="Gene3D" id="3.40.50.300">
    <property type="entry name" value="P-loop containing nucleotide triphosphate hydrolases"/>
    <property type="match status" value="1"/>
</dbReference>
<evidence type="ECO:0000313" key="4">
    <source>
        <dbReference type="EMBL" id="SJZ54296.1"/>
    </source>
</evidence>
<sequence length="333" mass="37204">MGDSLKVFDYVKKYLPLDVVKTLDNLNSSQQQGITEIRIRRNMPVTFVIDNRIKFADRFCQTLAVLPKEPLIISSQEFDDMFNRLCSFSVYGNMTNLKNGYITLENGSRVGVCSTAIYEDDNLVSVKDVTSVNIRIPRQAVGCSRDIIAKTFANGVCSVIVAGKPSSGKTTLLRDMARQISNGINGTYKKVVVIDERNELAGKVGDEFTLDVGMNTDVITGFDKPKAIENAIRTMSPQVIVCDEISAPRELDSIRFGFACGVNYLLSVHIGKQQDLYTKPIVRLMLSMGEFEKLILLDEDYSAKILDAREILNEIHRRSNNSCVIIDDGNIYE</sequence>
<dbReference type="Pfam" id="PF19568">
    <property type="entry name" value="Spore_III_AA"/>
    <property type="match status" value="1"/>
</dbReference>
<feature type="domain" description="Stage III sporulation protein AA AAA+ ATPase" evidence="3">
    <location>
        <begin position="13"/>
        <end position="300"/>
    </location>
</feature>
<keyword evidence="2" id="KW-0067">ATP-binding</keyword>
<evidence type="ECO:0000313" key="5">
    <source>
        <dbReference type="Proteomes" id="UP000190657"/>
    </source>
</evidence>
<evidence type="ECO:0000256" key="1">
    <source>
        <dbReference type="ARBA" id="ARBA00022741"/>
    </source>
</evidence>
<keyword evidence="1" id="KW-0547">Nucleotide-binding</keyword>
<dbReference type="AlphaFoldDB" id="A0A1T4LI77"/>
<dbReference type="Proteomes" id="UP000190657">
    <property type="component" value="Unassembled WGS sequence"/>
</dbReference>
<name>A0A1T4LI77_9FIRM</name>